<protein>
    <recommendedName>
        <fullName evidence="6">Purine nucleoside phosphorylase</fullName>
        <ecNumber evidence="6">2.4.2.1</ecNumber>
    </recommendedName>
    <alternativeName>
        <fullName evidence="6">Inosine-guanosine phosphorylase</fullName>
    </alternativeName>
</protein>
<dbReference type="PIRSF" id="PIRSF000477">
    <property type="entry name" value="PurNPase"/>
    <property type="match status" value="1"/>
</dbReference>
<evidence type="ECO:0000313" key="9">
    <source>
        <dbReference type="EMBL" id="HHF52881.1"/>
    </source>
</evidence>
<dbReference type="NCBIfam" id="NF006054">
    <property type="entry name" value="PRK08202.1"/>
    <property type="match status" value="1"/>
</dbReference>
<evidence type="ECO:0000256" key="4">
    <source>
        <dbReference type="ARBA" id="ARBA00022676"/>
    </source>
</evidence>
<dbReference type="GO" id="GO:0004731">
    <property type="term" value="F:purine-nucleoside phosphorylase activity"/>
    <property type="evidence" value="ECO:0007669"/>
    <property type="project" value="UniProtKB-EC"/>
</dbReference>
<evidence type="ECO:0000256" key="2">
    <source>
        <dbReference type="ARBA" id="ARBA00006751"/>
    </source>
</evidence>
<comment type="caution">
    <text evidence="9">The sequence shown here is derived from an EMBL/GenBank/DDBJ whole genome shotgun (WGS) entry which is preliminary data.</text>
</comment>
<dbReference type="AlphaFoldDB" id="A0A7V5HPI8"/>
<dbReference type="NCBIfam" id="TIGR01700">
    <property type="entry name" value="PNPH"/>
    <property type="match status" value="1"/>
</dbReference>
<feature type="binding site" evidence="7">
    <location>
        <position position="235"/>
    </location>
    <ligand>
        <name>a purine D-ribonucleoside</name>
        <dbReference type="ChEBI" id="CHEBI:142355"/>
    </ligand>
</feature>
<keyword evidence="3" id="KW-0597">Phosphoprotein</keyword>
<dbReference type="InterPro" id="IPR011270">
    <property type="entry name" value="Pur_Nuc_Pase_Ino/Guo-sp"/>
</dbReference>
<dbReference type="GO" id="GO:0005737">
    <property type="term" value="C:cytoplasm"/>
    <property type="evidence" value="ECO:0007669"/>
    <property type="project" value="TreeGrafter"/>
</dbReference>
<comment type="similarity">
    <text evidence="2 6">Belongs to the PNP/MTAP phosphorylase family.</text>
</comment>
<dbReference type="InterPro" id="IPR000845">
    <property type="entry name" value="Nucleoside_phosphorylase_d"/>
</dbReference>
<feature type="binding site" evidence="7">
    <location>
        <position position="212"/>
    </location>
    <ligand>
        <name>phosphate</name>
        <dbReference type="ChEBI" id="CHEBI:43474"/>
    </ligand>
</feature>
<dbReference type="Proteomes" id="UP000886050">
    <property type="component" value="Unassembled WGS sequence"/>
</dbReference>
<dbReference type="GO" id="GO:0009116">
    <property type="term" value="P:nucleoside metabolic process"/>
    <property type="evidence" value="ECO:0007669"/>
    <property type="project" value="InterPro"/>
</dbReference>
<dbReference type="EC" id="2.4.2.1" evidence="6"/>
<feature type="binding site" evidence="7">
    <location>
        <position position="113"/>
    </location>
    <ligand>
        <name>phosphate</name>
        <dbReference type="ChEBI" id="CHEBI:43474"/>
    </ligand>
</feature>
<evidence type="ECO:0000256" key="5">
    <source>
        <dbReference type="ARBA" id="ARBA00022679"/>
    </source>
</evidence>
<comment type="pathway">
    <text evidence="1 6">Purine metabolism; purine nucleoside salvage.</text>
</comment>
<dbReference type="NCBIfam" id="TIGR01697">
    <property type="entry name" value="PNPH-PUNA-XAPA"/>
    <property type="match status" value="1"/>
</dbReference>
<comment type="function">
    <text evidence="6">The purine nucleoside phosphorylases catalyze the phosphorolytic breakdown of the N-glycosidic bond in the beta-(deoxy)ribonucleoside molecules, with the formation of the corresponding free purine bases and pentose-1-phosphate.</text>
</comment>
<feature type="binding site" evidence="7">
    <location>
        <position position="193"/>
    </location>
    <ligand>
        <name>a purine D-ribonucleoside</name>
        <dbReference type="ChEBI" id="CHEBI:142355"/>
    </ligand>
</feature>
<dbReference type="FunFam" id="3.40.50.1580:FF:000010">
    <property type="entry name" value="Purine nucleoside phosphorylase"/>
    <property type="match status" value="1"/>
</dbReference>
<dbReference type="Pfam" id="PF01048">
    <property type="entry name" value="PNP_UDP_1"/>
    <property type="match status" value="1"/>
</dbReference>
<keyword evidence="5 6" id="KW-0808">Transferase</keyword>
<sequence length="272" mass="29933">MNELEKLNTALSLITQKIKKKPEIAIILGSGLGIIAEKIKDPVEIPYEKIPGFPVSTIKGHEGKLIFGTLEDKSVCLFKGRFHYYEGYTLREVTFPLRVVGKLGIKILIVTNAAGGVNPYFEPGDIMIIRDHINLLPDNPLRGPNLDEFGPRFPSMHDAYSKKLIKLTYEVASKVGISVKEGVYVALQGPSLETPAEYRFVRLIGGDAVGMSTVPEVIVARHMGIAVLGFSIITNVADPYNPKPTTHEEVIQVGEKSGKILGKLIEEILRNM</sequence>
<evidence type="ECO:0000256" key="6">
    <source>
        <dbReference type="PIRNR" id="PIRNR000477"/>
    </source>
</evidence>
<organism evidence="9">
    <name type="scientific">candidate division WOR-3 bacterium</name>
    <dbReference type="NCBI Taxonomy" id="2052148"/>
    <lineage>
        <taxon>Bacteria</taxon>
        <taxon>Bacteria division WOR-3</taxon>
    </lineage>
</organism>
<gene>
    <name evidence="9" type="ORF">ENL43_00775</name>
</gene>
<dbReference type="Gene3D" id="3.40.50.1580">
    <property type="entry name" value="Nucleoside phosphorylase domain"/>
    <property type="match status" value="1"/>
</dbReference>
<evidence type="ECO:0000256" key="7">
    <source>
        <dbReference type="PIRSR" id="PIRSR000477-2"/>
    </source>
</evidence>
<dbReference type="CDD" id="cd09009">
    <property type="entry name" value="PNP-EcPNPII_like"/>
    <property type="match status" value="1"/>
</dbReference>
<dbReference type="UniPathway" id="UPA00606"/>
<reference evidence="9" key="1">
    <citation type="journal article" date="2020" name="mSystems">
        <title>Genome- and Community-Level Interaction Insights into Carbon Utilization and Element Cycling Functions of Hydrothermarchaeota in Hydrothermal Sediment.</title>
        <authorList>
            <person name="Zhou Z."/>
            <person name="Liu Y."/>
            <person name="Xu W."/>
            <person name="Pan J."/>
            <person name="Luo Z.H."/>
            <person name="Li M."/>
        </authorList>
    </citation>
    <scope>NUCLEOTIDE SEQUENCE [LARGE SCALE GENOMIC DNA]</scope>
    <source>
        <strain evidence="9">HyVt-96</strain>
    </source>
</reference>
<feature type="binding site" evidence="7">
    <location>
        <position position="61"/>
    </location>
    <ligand>
        <name>phosphate</name>
        <dbReference type="ChEBI" id="CHEBI:43474"/>
    </ligand>
</feature>
<dbReference type="PANTHER" id="PTHR11904">
    <property type="entry name" value="METHYLTHIOADENOSINE/PURINE NUCLEOSIDE PHOSPHORYLASE"/>
    <property type="match status" value="1"/>
</dbReference>
<name>A0A7V5HPI8_UNCW3</name>
<proteinExistence type="inferred from homology"/>
<dbReference type="SUPFAM" id="SSF53167">
    <property type="entry name" value="Purine and uridine phosphorylases"/>
    <property type="match status" value="1"/>
</dbReference>
<feature type="binding site" evidence="7">
    <location>
        <position position="30"/>
    </location>
    <ligand>
        <name>phosphate</name>
        <dbReference type="ChEBI" id="CHEBI:43474"/>
    </ligand>
</feature>
<keyword evidence="4 6" id="KW-0328">Glycosyltransferase</keyword>
<dbReference type="PANTHER" id="PTHR11904:SF9">
    <property type="entry name" value="PURINE NUCLEOSIDE PHOSPHORYLASE-RELATED"/>
    <property type="match status" value="1"/>
</dbReference>
<dbReference type="InterPro" id="IPR035994">
    <property type="entry name" value="Nucleoside_phosphorylase_sf"/>
</dbReference>
<dbReference type="EMBL" id="DRTX01000045">
    <property type="protein sequence ID" value="HHF52881.1"/>
    <property type="molecule type" value="Genomic_DNA"/>
</dbReference>
<feature type="binding site" evidence="7">
    <location>
        <begin position="81"/>
        <end position="83"/>
    </location>
    <ligand>
        <name>phosphate</name>
        <dbReference type="ChEBI" id="CHEBI:43474"/>
    </ligand>
</feature>
<feature type="domain" description="Nucleoside phosphorylase" evidence="8">
    <location>
        <begin position="23"/>
        <end position="270"/>
    </location>
</feature>
<evidence type="ECO:0000256" key="1">
    <source>
        <dbReference type="ARBA" id="ARBA00005058"/>
    </source>
</evidence>
<accession>A0A7V5HPI8</accession>
<evidence type="ECO:0000259" key="8">
    <source>
        <dbReference type="Pfam" id="PF01048"/>
    </source>
</evidence>
<dbReference type="InterPro" id="IPR011268">
    <property type="entry name" value="Purine_phosphorylase"/>
</dbReference>
<evidence type="ECO:0000256" key="3">
    <source>
        <dbReference type="ARBA" id="ARBA00022553"/>
    </source>
</evidence>